<dbReference type="AlphaFoldDB" id="A0A6M1RY36"/>
<protein>
    <submittedName>
        <fullName evidence="2">DUF2239 family protein</fullName>
    </submittedName>
</protein>
<sequence length="213" mass="23153">MSDPATKTCTAFAGDRLLLSAPLSEVALAVKRSPDEVGAVLVFDDTTGRPIDLDLRGSDAEVLERLSQPPKAYPGRYRPKTEVAPGPTESEEIRSPAPRGRPNLGVVAREVTLLPRQWEWLGEQPGGASATLRRLVEEARKGAGPRQQRRAAQDAAYQFMHAIAGDLAGYEEATRALFGDDRTSLEQQIATWPEDIRTYALRLAFGAGENQSA</sequence>
<comment type="caution">
    <text evidence="2">The sequence shown here is derived from an EMBL/GenBank/DDBJ whole genome shotgun (WGS) entry which is preliminary data.</text>
</comment>
<keyword evidence="3" id="KW-1185">Reference proteome</keyword>
<name>A0A6M1RY36_9HYPH</name>
<dbReference type="Proteomes" id="UP000477849">
    <property type="component" value="Unassembled WGS sequence"/>
</dbReference>
<reference evidence="2 3" key="1">
    <citation type="submission" date="2020-02" db="EMBL/GenBank/DDBJ databases">
        <title>Genome sequence of the type strain CCBAU10050 of Rhizobium daejeonense.</title>
        <authorList>
            <person name="Gao J."/>
            <person name="Sun J."/>
        </authorList>
    </citation>
    <scope>NUCLEOTIDE SEQUENCE [LARGE SCALE GENOMIC DNA]</scope>
    <source>
        <strain evidence="2 3">CCBAU10050</strain>
    </source>
</reference>
<feature type="region of interest" description="Disordered" evidence="1">
    <location>
        <begin position="68"/>
        <end position="101"/>
    </location>
</feature>
<organism evidence="2 3">
    <name type="scientific">Rhizobium daejeonense</name>
    <dbReference type="NCBI Taxonomy" id="240521"/>
    <lineage>
        <taxon>Bacteria</taxon>
        <taxon>Pseudomonadati</taxon>
        <taxon>Pseudomonadota</taxon>
        <taxon>Alphaproteobacteria</taxon>
        <taxon>Hyphomicrobiales</taxon>
        <taxon>Rhizobiaceae</taxon>
        <taxon>Rhizobium/Agrobacterium group</taxon>
        <taxon>Rhizobium</taxon>
    </lineage>
</organism>
<proteinExistence type="predicted"/>
<dbReference type="RefSeq" id="WP_163897569.1">
    <property type="nucleotide sequence ID" value="NZ_CP048425.1"/>
</dbReference>
<evidence type="ECO:0000313" key="3">
    <source>
        <dbReference type="Proteomes" id="UP000477849"/>
    </source>
</evidence>
<dbReference type="InterPro" id="IPR018715">
    <property type="entry name" value="DUF2239"/>
</dbReference>
<evidence type="ECO:0000256" key="1">
    <source>
        <dbReference type="SAM" id="MobiDB-lite"/>
    </source>
</evidence>
<gene>
    <name evidence="2" type="ORF">G6N76_24135</name>
</gene>
<evidence type="ECO:0000313" key="2">
    <source>
        <dbReference type="EMBL" id="NGO66754.1"/>
    </source>
</evidence>
<dbReference type="EMBL" id="JAAKZH010000017">
    <property type="protein sequence ID" value="NGO66754.1"/>
    <property type="molecule type" value="Genomic_DNA"/>
</dbReference>
<dbReference type="Pfam" id="PF09998">
    <property type="entry name" value="DUF2239"/>
    <property type="match status" value="1"/>
</dbReference>
<accession>A0A6M1RY36</accession>